<proteinExistence type="predicted"/>
<protein>
    <submittedName>
        <fullName evidence="1">MFS general substrate transporter</fullName>
    </submittedName>
</protein>
<keyword evidence="2" id="KW-1185">Reference proteome</keyword>
<name>A0ACC8EKP4_9PEZI</name>
<organism evidence="1 2">
    <name type="scientific">Cenococcum geophilum 1.58</name>
    <dbReference type="NCBI Taxonomy" id="794803"/>
    <lineage>
        <taxon>Eukaryota</taxon>
        <taxon>Fungi</taxon>
        <taxon>Dikarya</taxon>
        <taxon>Ascomycota</taxon>
        <taxon>Pezizomycotina</taxon>
        <taxon>Dothideomycetes</taxon>
        <taxon>Pleosporomycetidae</taxon>
        <taxon>Gloniales</taxon>
        <taxon>Gloniaceae</taxon>
        <taxon>Cenococcum</taxon>
    </lineage>
</organism>
<evidence type="ECO:0000313" key="2">
    <source>
        <dbReference type="Proteomes" id="UP000250078"/>
    </source>
</evidence>
<sequence>MPDTKEDAMSIALPTPSISSPVSDHDPSPTIPPPLPASMASLAVPIARGQRRGLFSSLTLIPEVTTPTSYPRRTKWIITSLIAVAAAAAPMGSSIVLPVLTDIANDFHTTATITNLSVAVYMLAMSVFPLWWSSFSETVGRRTIYLVSFALFVLWGVLSAVSTSIAMLVVMRVLSGGAAASVQAVGAGTIADIWEPKERGRAMGFFYIGPLCGPLFAPIIGGAMGQRLGWRSTQWFLAVYGVFTLVGLLFGLPETLKKRRDVAKEVEQEAAGSQRPTPLTRVSTRQSVQIKTRTYLSLIRRIFLDPLLVLAYLRYPAVALTVYYASIAFGSLNFLNISIQSAFSTTPYNFSTLIVGLLYIPNSLGYILAIFFGGRWIDRIMHREARKAGRYDSNGKLMFRPEDRMRENAWIAAVMWPGALIWYGWMAERGVFWFVPMLANFFFGVGSMLIFALSTTMLTEFMPRRASSGIAINNSVRSIFSFAGVFAAEPTINAIGNGWLCTILGLWSLISGLAVIWTMRTQGDKWRRKMGEGGI</sequence>
<evidence type="ECO:0000313" key="1">
    <source>
        <dbReference type="EMBL" id="OCK86852.1"/>
    </source>
</evidence>
<reference evidence="1 2" key="1">
    <citation type="journal article" date="2016" name="Nat. Commun.">
        <title>Ectomycorrhizal ecology is imprinted in the genome of the dominant symbiotic fungus Cenococcum geophilum.</title>
        <authorList>
            <consortium name="DOE Joint Genome Institute"/>
            <person name="Peter M."/>
            <person name="Kohler A."/>
            <person name="Ohm R.A."/>
            <person name="Kuo A."/>
            <person name="Krutzmann J."/>
            <person name="Morin E."/>
            <person name="Arend M."/>
            <person name="Barry K.W."/>
            <person name="Binder M."/>
            <person name="Choi C."/>
            <person name="Clum A."/>
            <person name="Copeland A."/>
            <person name="Grisel N."/>
            <person name="Haridas S."/>
            <person name="Kipfer T."/>
            <person name="LaButti K."/>
            <person name="Lindquist E."/>
            <person name="Lipzen A."/>
            <person name="Maire R."/>
            <person name="Meier B."/>
            <person name="Mihaltcheva S."/>
            <person name="Molinier V."/>
            <person name="Murat C."/>
            <person name="Poggeler S."/>
            <person name="Quandt C.A."/>
            <person name="Sperisen C."/>
            <person name="Tritt A."/>
            <person name="Tisserant E."/>
            <person name="Crous P.W."/>
            <person name="Henrissat B."/>
            <person name="Nehls U."/>
            <person name="Egli S."/>
            <person name="Spatafora J.W."/>
            <person name="Grigoriev I.V."/>
            <person name="Martin F.M."/>
        </authorList>
    </citation>
    <scope>NUCLEOTIDE SEQUENCE [LARGE SCALE GENOMIC DNA]</scope>
    <source>
        <strain evidence="1 2">1.58</strain>
    </source>
</reference>
<dbReference type="Proteomes" id="UP000250078">
    <property type="component" value="Unassembled WGS sequence"/>
</dbReference>
<dbReference type="EMBL" id="KV748283">
    <property type="protein sequence ID" value="OCK86852.1"/>
    <property type="molecule type" value="Genomic_DNA"/>
</dbReference>
<accession>A0ACC8EKP4</accession>
<gene>
    <name evidence="1" type="ORF">K441DRAFT_597465</name>
</gene>